<accession>A0A4Y1Z8A0</accession>
<dbReference type="GO" id="GO:0015833">
    <property type="term" value="P:peptide transport"/>
    <property type="evidence" value="ECO:0007669"/>
    <property type="project" value="TreeGrafter"/>
</dbReference>
<gene>
    <name evidence="4" type="ORF">NBRC111894_778</name>
</gene>
<sequence length="352" mass="41110">MNAYDYYTELYLAKVGGEERQFAISIAECAEIFYCSARNAKLIIHKLENLSWIQWRSGRGRGNKSQIHFLKELDTFVKERINALVSRQQLDQALAFLQAHTLPQMLTNQCWARVKKEFGYQTNQNKQKEQDILRIPINRQLTTLDPARAAITTESHLSRQIFDCLVNYKVDSDTFVPHLAHYWEYALDRTEWRFYLRKGVYFHSGHELTARDVVFTVQRIADPVNHLPCHWYFDTLLKVRQLHRYVVALTFSKPTPALLYFSSLNLAILASDTGYHPKQMIGTGPFKIVHSSNQLLLLARFADYFRERALLDRIELYVAPKLVGAKKCMTYRKFRRITLHMQSALKKRAAAT</sequence>
<evidence type="ECO:0000313" key="4">
    <source>
        <dbReference type="EMBL" id="GAY75224.1"/>
    </source>
</evidence>
<dbReference type="Gene3D" id="3.40.190.10">
    <property type="entry name" value="Periplasmic binding protein-like II"/>
    <property type="match status" value="1"/>
</dbReference>
<dbReference type="Proteomes" id="UP000319716">
    <property type="component" value="Unassembled WGS sequence"/>
</dbReference>
<dbReference type="SUPFAM" id="SSF53850">
    <property type="entry name" value="Periplasmic binding protein-like II"/>
    <property type="match status" value="1"/>
</dbReference>
<dbReference type="PANTHER" id="PTHR30290:SF72">
    <property type="entry name" value="HTH-TYPE TRANSCRIPTIONAL REGULATOR SGRR"/>
    <property type="match status" value="1"/>
</dbReference>
<dbReference type="AlphaFoldDB" id="A0A4Y1Z8A0"/>
<dbReference type="GO" id="GO:0003677">
    <property type="term" value="F:DNA binding"/>
    <property type="evidence" value="ECO:0007669"/>
    <property type="project" value="UniProtKB-KW"/>
</dbReference>
<dbReference type="InterPro" id="IPR039424">
    <property type="entry name" value="SBP_5"/>
</dbReference>
<dbReference type="InterPro" id="IPR025370">
    <property type="entry name" value="SgrR_HTH_N"/>
</dbReference>
<dbReference type="RefSeq" id="WP_262392153.1">
    <property type="nucleotide sequence ID" value="NZ_BEXB01000004.1"/>
</dbReference>
<dbReference type="InterPro" id="IPR000914">
    <property type="entry name" value="SBP_5_dom"/>
</dbReference>
<dbReference type="GO" id="GO:1904680">
    <property type="term" value="F:peptide transmembrane transporter activity"/>
    <property type="evidence" value="ECO:0007669"/>
    <property type="project" value="TreeGrafter"/>
</dbReference>
<name>A0A4Y1Z8A0_9BACL</name>
<dbReference type="EMBL" id="BEXB01000004">
    <property type="protein sequence ID" value="GAY75224.1"/>
    <property type="molecule type" value="Genomic_DNA"/>
</dbReference>
<evidence type="ECO:0000259" key="2">
    <source>
        <dbReference type="Pfam" id="PF00496"/>
    </source>
</evidence>
<comment type="caution">
    <text evidence="4">The sequence shown here is derived from an EMBL/GenBank/DDBJ whole genome shotgun (WGS) entry which is preliminary data.</text>
</comment>
<reference evidence="4 5" key="1">
    <citation type="submission" date="2017-11" db="EMBL/GenBank/DDBJ databases">
        <title>Draft Genome Sequence of Sporolactobacillus inulinus NBRC 111894 Isolated from Koso, a Japanese Sugar-Vegetable Fermented Beverage.</title>
        <authorList>
            <person name="Chiou T.Y."/>
            <person name="Oshima K."/>
            <person name="Suda W."/>
            <person name="Hattori M."/>
            <person name="Takahashi T."/>
        </authorList>
    </citation>
    <scope>NUCLEOTIDE SEQUENCE [LARGE SCALE GENOMIC DNA]</scope>
    <source>
        <strain evidence="4 5">NBRC111894</strain>
    </source>
</reference>
<evidence type="ECO:0000313" key="5">
    <source>
        <dbReference type="Proteomes" id="UP000319716"/>
    </source>
</evidence>
<organism evidence="4 5">
    <name type="scientific">Sporolactobacillus inulinus</name>
    <dbReference type="NCBI Taxonomy" id="2078"/>
    <lineage>
        <taxon>Bacteria</taxon>
        <taxon>Bacillati</taxon>
        <taxon>Bacillota</taxon>
        <taxon>Bacilli</taxon>
        <taxon>Bacillales</taxon>
        <taxon>Sporolactobacillaceae</taxon>
        <taxon>Sporolactobacillus</taxon>
    </lineage>
</organism>
<keyword evidence="1" id="KW-0238">DNA-binding</keyword>
<evidence type="ECO:0000256" key="1">
    <source>
        <dbReference type="ARBA" id="ARBA00023125"/>
    </source>
</evidence>
<dbReference type="Pfam" id="PF00496">
    <property type="entry name" value="SBP_bac_5"/>
    <property type="match status" value="1"/>
</dbReference>
<dbReference type="PANTHER" id="PTHR30290">
    <property type="entry name" value="PERIPLASMIC BINDING COMPONENT OF ABC TRANSPORTER"/>
    <property type="match status" value="1"/>
</dbReference>
<feature type="domain" description="Solute-binding protein family 5" evidence="2">
    <location>
        <begin position="175"/>
        <end position="319"/>
    </location>
</feature>
<feature type="domain" description="Transcriptional regulator SgrR N-terminal HTH" evidence="3">
    <location>
        <begin position="6"/>
        <end position="116"/>
    </location>
</feature>
<protein>
    <submittedName>
        <fullName evidence="4">Oligopeptide ABC transporter</fullName>
    </submittedName>
</protein>
<proteinExistence type="predicted"/>
<evidence type="ECO:0000259" key="3">
    <source>
        <dbReference type="Pfam" id="PF12793"/>
    </source>
</evidence>
<dbReference type="Pfam" id="PF12793">
    <property type="entry name" value="SgrR_N"/>
    <property type="match status" value="1"/>
</dbReference>